<dbReference type="InterPro" id="IPR004476">
    <property type="entry name" value="RNase_II/RNase_R"/>
</dbReference>
<dbReference type="NCBIfam" id="TIGR00358">
    <property type="entry name" value="3_prime_RNase"/>
    <property type="match status" value="1"/>
</dbReference>
<accession>A0A6F8PU03</accession>
<dbReference type="SUPFAM" id="SSF50249">
    <property type="entry name" value="Nucleic acid-binding proteins"/>
    <property type="match status" value="4"/>
</dbReference>
<dbReference type="GO" id="GO:0006402">
    <property type="term" value="P:mRNA catabolic process"/>
    <property type="evidence" value="ECO:0007669"/>
    <property type="project" value="TreeGrafter"/>
</dbReference>
<evidence type="ECO:0000256" key="2">
    <source>
        <dbReference type="ARBA" id="ARBA00004496"/>
    </source>
</evidence>
<dbReference type="InterPro" id="IPR040476">
    <property type="entry name" value="CSD2"/>
</dbReference>
<keyword evidence="3 8" id="KW-0963">Cytoplasm</keyword>
<protein>
    <recommendedName>
        <fullName evidence="8">Ribonuclease R</fullName>
        <shortName evidence="8">RNase R</shortName>
        <ecNumber evidence="8">3.1.13.1</ecNumber>
    </recommendedName>
</protein>
<dbReference type="SMART" id="SM00955">
    <property type="entry name" value="RNB"/>
    <property type="match status" value="1"/>
</dbReference>
<dbReference type="Proteomes" id="UP000501726">
    <property type="component" value="Chromosome"/>
</dbReference>
<evidence type="ECO:0000313" key="12">
    <source>
        <dbReference type="Proteomes" id="UP000501726"/>
    </source>
</evidence>
<dbReference type="GO" id="GO:0003723">
    <property type="term" value="F:RNA binding"/>
    <property type="evidence" value="ECO:0007669"/>
    <property type="project" value="UniProtKB-UniRule"/>
</dbReference>
<proteinExistence type="inferred from homology"/>
<keyword evidence="5 8" id="KW-0378">Hydrolase</keyword>
<gene>
    <name evidence="11" type="primary">vacB</name>
    <name evidence="8" type="synonym">rnr</name>
    <name evidence="11" type="ORF">THMIRHAS_08610</name>
</gene>
<dbReference type="SMART" id="SM00357">
    <property type="entry name" value="CSP"/>
    <property type="match status" value="2"/>
</dbReference>
<dbReference type="InterPro" id="IPR003029">
    <property type="entry name" value="S1_domain"/>
</dbReference>
<reference evidence="12" key="1">
    <citation type="submission" date="2019-11" db="EMBL/GenBank/DDBJ databases">
        <title>Isolation and characterization of two novel species in the genus Thiomicrorhabdus.</title>
        <authorList>
            <person name="Mochizuki J."/>
            <person name="Kojima H."/>
            <person name="Fukui M."/>
        </authorList>
    </citation>
    <scope>NUCLEOTIDE SEQUENCE [LARGE SCALE GENOMIC DNA]</scope>
    <source>
        <strain evidence="12">aks77</strain>
    </source>
</reference>
<keyword evidence="4 8" id="KW-0540">Nuclease</keyword>
<organism evidence="11 12">
    <name type="scientific">Thiosulfatimonas sediminis</name>
    <dbReference type="NCBI Taxonomy" id="2675054"/>
    <lineage>
        <taxon>Bacteria</taxon>
        <taxon>Pseudomonadati</taxon>
        <taxon>Pseudomonadota</taxon>
        <taxon>Gammaproteobacteria</taxon>
        <taxon>Thiotrichales</taxon>
        <taxon>Piscirickettsiaceae</taxon>
        <taxon>Thiosulfatimonas</taxon>
    </lineage>
</organism>
<evidence type="ECO:0000256" key="6">
    <source>
        <dbReference type="ARBA" id="ARBA00022839"/>
    </source>
</evidence>
<comment type="function">
    <text evidence="8">3'-5' exoribonuclease that releases 5'-nucleoside monophosphates and is involved in maturation of structured RNAs.</text>
</comment>
<dbReference type="InterPro" id="IPR022966">
    <property type="entry name" value="RNase_II/R_CS"/>
</dbReference>
<keyword evidence="12" id="KW-1185">Reference proteome</keyword>
<dbReference type="FunFam" id="2.40.50.140:FF:000213">
    <property type="entry name" value="Ribonuclease R"/>
    <property type="match status" value="1"/>
</dbReference>
<feature type="compositionally biased region" description="Basic and acidic residues" evidence="9">
    <location>
        <begin position="10"/>
        <end position="22"/>
    </location>
</feature>
<evidence type="ECO:0000256" key="3">
    <source>
        <dbReference type="ARBA" id="ARBA00022490"/>
    </source>
</evidence>
<dbReference type="EMBL" id="AP021889">
    <property type="protein sequence ID" value="BBP45488.1"/>
    <property type="molecule type" value="Genomic_DNA"/>
</dbReference>
<dbReference type="Pfam" id="PF08206">
    <property type="entry name" value="OB_RNB"/>
    <property type="match status" value="1"/>
</dbReference>
<dbReference type="NCBIfam" id="TIGR02063">
    <property type="entry name" value="RNase_R"/>
    <property type="match status" value="1"/>
</dbReference>
<dbReference type="Gene3D" id="2.40.50.140">
    <property type="entry name" value="Nucleic acid-binding proteins"/>
    <property type="match status" value="2"/>
</dbReference>
<evidence type="ECO:0000256" key="4">
    <source>
        <dbReference type="ARBA" id="ARBA00022722"/>
    </source>
</evidence>
<dbReference type="GO" id="GO:0005829">
    <property type="term" value="C:cytosol"/>
    <property type="evidence" value="ECO:0007669"/>
    <property type="project" value="TreeGrafter"/>
</dbReference>
<evidence type="ECO:0000259" key="10">
    <source>
        <dbReference type="PROSITE" id="PS50126"/>
    </source>
</evidence>
<dbReference type="PROSITE" id="PS50126">
    <property type="entry name" value="S1"/>
    <property type="match status" value="1"/>
</dbReference>
<feature type="compositionally biased region" description="Basic residues" evidence="9">
    <location>
        <begin position="757"/>
        <end position="779"/>
    </location>
</feature>
<feature type="region of interest" description="Disordered" evidence="9">
    <location>
        <begin position="1"/>
        <end position="22"/>
    </location>
</feature>
<evidence type="ECO:0000256" key="1">
    <source>
        <dbReference type="ARBA" id="ARBA00001849"/>
    </source>
</evidence>
<dbReference type="PANTHER" id="PTHR23355">
    <property type="entry name" value="RIBONUCLEASE"/>
    <property type="match status" value="1"/>
</dbReference>
<dbReference type="PANTHER" id="PTHR23355:SF9">
    <property type="entry name" value="DIS3-LIKE EXONUCLEASE 2"/>
    <property type="match status" value="1"/>
</dbReference>
<dbReference type="AlphaFoldDB" id="A0A6F8PU03"/>
<dbReference type="Pfam" id="PF00575">
    <property type="entry name" value="S1"/>
    <property type="match status" value="1"/>
</dbReference>
<evidence type="ECO:0000256" key="9">
    <source>
        <dbReference type="SAM" id="MobiDB-lite"/>
    </source>
</evidence>
<dbReference type="RefSeq" id="WP_173271247.1">
    <property type="nucleotide sequence ID" value="NZ_AP021889.1"/>
</dbReference>
<dbReference type="InterPro" id="IPR013223">
    <property type="entry name" value="RNase_B_OB_dom"/>
</dbReference>
<evidence type="ECO:0000313" key="11">
    <source>
        <dbReference type="EMBL" id="BBP45488.1"/>
    </source>
</evidence>
<comment type="subcellular location">
    <subcellularLocation>
        <location evidence="2 8">Cytoplasm</location>
    </subcellularLocation>
</comment>
<feature type="domain" description="S1 motif" evidence="10">
    <location>
        <begin position="646"/>
        <end position="727"/>
    </location>
</feature>
<keyword evidence="6 8" id="KW-0269">Exonuclease</keyword>
<dbReference type="SMART" id="SM00316">
    <property type="entry name" value="S1"/>
    <property type="match status" value="1"/>
</dbReference>
<dbReference type="PROSITE" id="PS01175">
    <property type="entry name" value="RIBONUCLEASE_II"/>
    <property type="match status" value="1"/>
</dbReference>
<dbReference type="InterPro" id="IPR050180">
    <property type="entry name" value="RNR_Ribonuclease"/>
</dbReference>
<feature type="region of interest" description="Disordered" evidence="9">
    <location>
        <begin position="736"/>
        <end position="779"/>
    </location>
</feature>
<evidence type="ECO:0000256" key="8">
    <source>
        <dbReference type="HAMAP-Rule" id="MF_01895"/>
    </source>
</evidence>
<evidence type="ECO:0000256" key="5">
    <source>
        <dbReference type="ARBA" id="ARBA00022801"/>
    </source>
</evidence>
<dbReference type="GO" id="GO:0008859">
    <property type="term" value="F:exoribonuclease II activity"/>
    <property type="evidence" value="ECO:0007669"/>
    <property type="project" value="UniProtKB-UniRule"/>
</dbReference>
<name>A0A6F8PU03_9GAMM</name>
<comment type="similarity">
    <text evidence="8">Belongs to the RNR ribonuclease family. RNase R subfamily.</text>
</comment>
<dbReference type="Pfam" id="PF00773">
    <property type="entry name" value="RNB"/>
    <property type="match status" value="1"/>
</dbReference>
<evidence type="ECO:0000256" key="7">
    <source>
        <dbReference type="ARBA" id="ARBA00022884"/>
    </source>
</evidence>
<dbReference type="KEGG" id="tse:THMIRHAS_08610"/>
<comment type="catalytic activity">
    <reaction evidence="1 8">
        <text>Exonucleolytic cleavage in the 3'- to 5'-direction to yield nucleoside 5'-phosphates.</text>
        <dbReference type="EC" id="3.1.13.1"/>
    </reaction>
</comment>
<dbReference type="EC" id="3.1.13.1" evidence="8"/>
<dbReference type="HAMAP" id="MF_01895">
    <property type="entry name" value="RNase_R"/>
    <property type="match status" value="1"/>
</dbReference>
<dbReference type="InterPro" id="IPR001900">
    <property type="entry name" value="RNase_II/R"/>
</dbReference>
<dbReference type="InterPro" id="IPR011129">
    <property type="entry name" value="CSD"/>
</dbReference>
<sequence>MTTETQTDLIDPHAEREAEKYDNPIPSRELISQTLEEESKPLRIFEIARILQVDEDDEERFEALNRRLKAMVRDGQLIRNRRGAFGLLKKMDLIRGRVLGHPDGFGFVVPEEGGKDLFLSEKEMHKVLHGDRVIASIVGEDRRGRHEGAIIEVIEHCTDELLGRLTFEGTLAWVRPDNNRIAQDIFIPQDGLKDAKENQIVLTKILHQPSARSGPIGKIVEVLGDFMDPGMEIDSAIHAHNIPNTWSDELQAELAQIPDEVTEADLDGRKDLRTLQLVTIDGADTKDFDDAVYAKRRKNGGWKLVVAIADVSHYVKPGTELDKEAYKRGNSVYFPQRVVPMLPSKLSDGLCSLNPHVDRLCMVADMAIDASGKLERTQFYQAVMNSKARLTYSQVHEMIVDHQSPLREEFAEQLENVDTLFELFKVLQSAREERGALEFDTTETRIVFDDERKIEEIVPVVRNDAHKLIEECMLMANVATARFLKWHKIPTLYRVHESPMADRLQNLRTFLADFNLQLAGGDTPTAHDYADVSRQVAGKPYEHLVQTVMLRSMNQAVYHPDNKGHFGLNYENYTHFTSPIRRYPDLLVHRAIRYVWGKQPIENFNYDEAKMVELGQHCSDTERRADEATRDAVTFLKCEFLSHRLGEEYEAVITAATNFGLFVEIDPLYVEGLVHITELGDDYFHYDNARHCLKGERSGKVYRLGDRIKVQVAQVNLDDRKVDLRFIESLVSDDFSAESDVASDAHDDSNDEDDNKRKPRKKRFYRKKRSGRAKPKAKD</sequence>
<dbReference type="InterPro" id="IPR011805">
    <property type="entry name" value="RNase_R"/>
</dbReference>
<dbReference type="CDD" id="cd04471">
    <property type="entry name" value="S1_RNase_R"/>
    <property type="match status" value="1"/>
</dbReference>
<dbReference type="Pfam" id="PF17876">
    <property type="entry name" value="CSD2"/>
    <property type="match status" value="1"/>
</dbReference>
<dbReference type="InterPro" id="IPR012340">
    <property type="entry name" value="NA-bd_OB-fold"/>
</dbReference>
<keyword evidence="7 8" id="KW-0694">RNA-binding</keyword>